<gene>
    <name evidence="12" type="ORF">M408DRAFT_325950</name>
</gene>
<dbReference type="InterPro" id="IPR001547">
    <property type="entry name" value="Glyco_hydro_5"/>
</dbReference>
<keyword evidence="6 10" id="KW-0732">Signal</keyword>
<name>A0A0C3B8J9_SERVB</name>
<dbReference type="HOGENOM" id="CLU_031603_3_0_1"/>
<dbReference type="GO" id="GO:0016985">
    <property type="term" value="F:mannan endo-1,4-beta-mannosidase activity"/>
    <property type="evidence" value="ECO:0007669"/>
    <property type="project" value="UniProtKB-EC"/>
</dbReference>
<evidence type="ECO:0000256" key="4">
    <source>
        <dbReference type="ARBA" id="ARBA00012706"/>
    </source>
</evidence>
<keyword evidence="8" id="KW-0326">Glycosidase</keyword>
<keyword evidence="5" id="KW-0964">Secreted</keyword>
<evidence type="ECO:0000256" key="1">
    <source>
        <dbReference type="ARBA" id="ARBA00001678"/>
    </source>
</evidence>
<feature type="domain" description="Glycoside hydrolase family 5" evidence="11">
    <location>
        <begin position="39"/>
        <end position="290"/>
    </location>
</feature>
<dbReference type="Pfam" id="PF26410">
    <property type="entry name" value="GH5_mannosidase"/>
    <property type="match status" value="1"/>
</dbReference>
<evidence type="ECO:0000256" key="3">
    <source>
        <dbReference type="ARBA" id="ARBA00005641"/>
    </source>
</evidence>
<dbReference type="Proteomes" id="UP000054097">
    <property type="component" value="Unassembled WGS sequence"/>
</dbReference>
<reference evidence="13" key="2">
    <citation type="submission" date="2015-01" db="EMBL/GenBank/DDBJ databases">
        <title>Evolutionary Origins and Diversification of the Mycorrhizal Mutualists.</title>
        <authorList>
            <consortium name="DOE Joint Genome Institute"/>
            <consortium name="Mycorrhizal Genomics Consortium"/>
            <person name="Kohler A."/>
            <person name="Kuo A."/>
            <person name="Nagy L.G."/>
            <person name="Floudas D."/>
            <person name="Copeland A."/>
            <person name="Barry K.W."/>
            <person name="Cichocki N."/>
            <person name="Veneault-Fourrey C."/>
            <person name="LaButti K."/>
            <person name="Lindquist E.A."/>
            <person name="Lipzen A."/>
            <person name="Lundell T."/>
            <person name="Morin E."/>
            <person name="Murat C."/>
            <person name="Riley R."/>
            <person name="Ohm R."/>
            <person name="Sun H."/>
            <person name="Tunlid A."/>
            <person name="Henrissat B."/>
            <person name="Grigoriev I.V."/>
            <person name="Hibbett D.S."/>
            <person name="Martin F."/>
        </authorList>
    </citation>
    <scope>NUCLEOTIDE SEQUENCE [LARGE SCALE GENOMIC DNA]</scope>
    <source>
        <strain evidence="13">MAFF 305830</strain>
    </source>
</reference>
<dbReference type="PANTHER" id="PTHR31451">
    <property type="match status" value="1"/>
</dbReference>
<evidence type="ECO:0000256" key="9">
    <source>
        <dbReference type="SAM" id="MobiDB-lite"/>
    </source>
</evidence>
<accession>A0A0C3B8J9</accession>
<dbReference type="EMBL" id="KN824278">
    <property type="protein sequence ID" value="KIM33125.1"/>
    <property type="molecule type" value="Genomic_DNA"/>
</dbReference>
<comment type="similarity">
    <text evidence="3">Belongs to the glycosyl hydrolase 5 (cellulase A) family.</text>
</comment>
<dbReference type="STRING" id="933852.A0A0C3B8J9"/>
<keyword evidence="13" id="KW-1185">Reference proteome</keyword>
<evidence type="ECO:0000256" key="2">
    <source>
        <dbReference type="ARBA" id="ARBA00004613"/>
    </source>
</evidence>
<dbReference type="GO" id="GO:0005576">
    <property type="term" value="C:extracellular region"/>
    <property type="evidence" value="ECO:0007669"/>
    <property type="project" value="UniProtKB-SubCell"/>
</dbReference>
<dbReference type="EC" id="3.2.1.78" evidence="4"/>
<feature type="region of interest" description="Disordered" evidence="9">
    <location>
        <begin position="517"/>
        <end position="537"/>
    </location>
</feature>
<organism evidence="12 13">
    <name type="scientific">Serendipita vermifera MAFF 305830</name>
    <dbReference type="NCBI Taxonomy" id="933852"/>
    <lineage>
        <taxon>Eukaryota</taxon>
        <taxon>Fungi</taxon>
        <taxon>Dikarya</taxon>
        <taxon>Basidiomycota</taxon>
        <taxon>Agaricomycotina</taxon>
        <taxon>Agaricomycetes</taxon>
        <taxon>Sebacinales</taxon>
        <taxon>Serendipitaceae</taxon>
        <taxon>Serendipita</taxon>
    </lineage>
</organism>
<feature type="chain" id="PRO_5002161568" description="mannan endo-1,4-beta-mannosidase" evidence="10">
    <location>
        <begin position="23"/>
        <end position="576"/>
    </location>
</feature>
<evidence type="ECO:0000313" key="12">
    <source>
        <dbReference type="EMBL" id="KIM33125.1"/>
    </source>
</evidence>
<dbReference type="PANTHER" id="PTHR31451:SF39">
    <property type="entry name" value="MANNAN ENDO-1,4-BETA-MANNOSIDASE 1"/>
    <property type="match status" value="1"/>
</dbReference>
<evidence type="ECO:0000313" key="13">
    <source>
        <dbReference type="Proteomes" id="UP000054097"/>
    </source>
</evidence>
<evidence type="ECO:0000256" key="8">
    <source>
        <dbReference type="ARBA" id="ARBA00023295"/>
    </source>
</evidence>
<dbReference type="AlphaFoldDB" id="A0A0C3B8J9"/>
<evidence type="ECO:0000259" key="11">
    <source>
        <dbReference type="Pfam" id="PF26410"/>
    </source>
</evidence>
<evidence type="ECO:0000256" key="7">
    <source>
        <dbReference type="ARBA" id="ARBA00022801"/>
    </source>
</evidence>
<dbReference type="SUPFAM" id="SSF51445">
    <property type="entry name" value="(Trans)glycosidases"/>
    <property type="match status" value="1"/>
</dbReference>
<proteinExistence type="inferred from homology"/>
<feature type="signal peptide" evidence="10">
    <location>
        <begin position="1"/>
        <end position="22"/>
    </location>
</feature>
<comment type="subcellular location">
    <subcellularLocation>
        <location evidence="2">Secreted</location>
    </subcellularLocation>
</comment>
<dbReference type="OrthoDB" id="406631at2759"/>
<sequence length="576" mass="63208">MVQLLRFITACLLLPVIHLGSAQSTTSPTPTTSGANAGDFVRAENGRFMLGNRPFQYIGTSAYWLQLLDNDDDMNKTLTDIASRGIKVVRTWAFNDVTEIPSDGVWIRVFHNNGTIEINTGENGILRLDRIVRVAKQVGIHVLFSLTNNWFPKVNNGTAFGVPVHRRDNSLPLDGTNLPRNYLSNDFGGMDTYVRHFHPETNSADLVHDVFYSSQAIRDSFHDYVKTIVKRYKDEPSVIGWEAANDPRCNSTLPASGVCNPQTVTTWTSDVSTVIKDNDPNHLVATGDSGYYCVDCTKVYPYVPPPPAPSMRRRSAHREGPLTRAKLLARDEDWKRRNLPPPAKKRERSTLGRMIRARWSAPTESRRKRQSNEFGSLFDGSFGVDTEDLANIPTVDFSSFQYFPDQNSYGTVSTSSATSFDQVVQSGIDWIEQHAATANTYGKPATLNSFGIVSNVTSNSYAPFNSSSVVQESGVGTSQSQQVSAYNTWINTAIDSGVQGIIHYQWGVTNIASSSSPALTHQSGVGDSSTSTTTFASPNDGYATYDDAIKSTLEAGAARVDIKNAGGVAKRTLLDL</sequence>
<protein>
    <recommendedName>
        <fullName evidence="4">mannan endo-1,4-beta-mannosidase</fullName>
        <ecNumber evidence="4">3.2.1.78</ecNumber>
    </recommendedName>
</protein>
<evidence type="ECO:0000256" key="6">
    <source>
        <dbReference type="ARBA" id="ARBA00022729"/>
    </source>
</evidence>
<evidence type="ECO:0000256" key="10">
    <source>
        <dbReference type="SAM" id="SignalP"/>
    </source>
</evidence>
<dbReference type="InterPro" id="IPR045053">
    <property type="entry name" value="MAN-like"/>
</dbReference>
<evidence type="ECO:0000256" key="5">
    <source>
        <dbReference type="ARBA" id="ARBA00022525"/>
    </source>
</evidence>
<dbReference type="GO" id="GO:0046355">
    <property type="term" value="P:mannan catabolic process"/>
    <property type="evidence" value="ECO:0007669"/>
    <property type="project" value="UniProtKB-ARBA"/>
</dbReference>
<keyword evidence="7 12" id="KW-0378">Hydrolase</keyword>
<dbReference type="Gene3D" id="3.20.20.80">
    <property type="entry name" value="Glycosidases"/>
    <property type="match status" value="2"/>
</dbReference>
<feature type="compositionally biased region" description="Polar residues" evidence="9">
    <location>
        <begin position="517"/>
        <end position="527"/>
    </location>
</feature>
<dbReference type="InterPro" id="IPR017853">
    <property type="entry name" value="GH"/>
</dbReference>
<comment type="catalytic activity">
    <reaction evidence="1">
        <text>Random hydrolysis of (1-&gt;4)-beta-D-mannosidic linkages in mannans, galactomannans and glucomannans.</text>
        <dbReference type="EC" id="3.2.1.78"/>
    </reaction>
</comment>
<reference evidence="12 13" key="1">
    <citation type="submission" date="2014-04" db="EMBL/GenBank/DDBJ databases">
        <authorList>
            <consortium name="DOE Joint Genome Institute"/>
            <person name="Kuo A."/>
            <person name="Zuccaro A."/>
            <person name="Kohler A."/>
            <person name="Nagy L.G."/>
            <person name="Floudas D."/>
            <person name="Copeland A."/>
            <person name="Barry K.W."/>
            <person name="Cichocki N."/>
            <person name="Veneault-Fourrey C."/>
            <person name="LaButti K."/>
            <person name="Lindquist E.A."/>
            <person name="Lipzen A."/>
            <person name="Lundell T."/>
            <person name="Morin E."/>
            <person name="Murat C."/>
            <person name="Sun H."/>
            <person name="Tunlid A."/>
            <person name="Henrissat B."/>
            <person name="Grigoriev I.V."/>
            <person name="Hibbett D.S."/>
            <person name="Martin F."/>
            <person name="Nordberg H.P."/>
            <person name="Cantor M.N."/>
            <person name="Hua S.X."/>
        </authorList>
    </citation>
    <scope>NUCLEOTIDE SEQUENCE [LARGE SCALE GENOMIC DNA]</scope>
    <source>
        <strain evidence="12 13">MAFF 305830</strain>
    </source>
</reference>